<feature type="region of interest" description="Disordered" evidence="1">
    <location>
        <begin position="256"/>
        <end position="306"/>
    </location>
</feature>
<proteinExistence type="predicted"/>
<comment type="caution">
    <text evidence="3">The sequence shown here is derived from an EMBL/GenBank/DDBJ whole genome shotgun (WGS) entry which is preliminary data.</text>
</comment>
<dbReference type="eggNOG" id="ENOG502SKV5">
    <property type="taxonomic scope" value="Eukaryota"/>
</dbReference>
<feature type="compositionally biased region" description="Polar residues" evidence="1">
    <location>
        <begin position="13"/>
        <end position="22"/>
    </location>
</feature>
<name>A8NAX5_COPC7</name>
<dbReference type="KEGG" id="cci:CC1G_07028"/>
<dbReference type="Proteomes" id="UP000001861">
    <property type="component" value="Unassembled WGS sequence"/>
</dbReference>
<organism evidence="3 4">
    <name type="scientific">Coprinopsis cinerea (strain Okayama-7 / 130 / ATCC MYA-4618 / FGSC 9003)</name>
    <name type="common">Inky cap fungus</name>
    <name type="synonym">Hormographiella aspergillata</name>
    <dbReference type="NCBI Taxonomy" id="240176"/>
    <lineage>
        <taxon>Eukaryota</taxon>
        <taxon>Fungi</taxon>
        <taxon>Dikarya</taxon>
        <taxon>Basidiomycota</taxon>
        <taxon>Agaricomycotina</taxon>
        <taxon>Agaricomycetes</taxon>
        <taxon>Agaricomycetidae</taxon>
        <taxon>Agaricales</taxon>
        <taxon>Agaricineae</taxon>
        <taxon>Psathyrellaceae</taxon>
        <taxon>Coprinopsis</taxon>
    </lineage>
</organism>
<dbReference type="InterPro" id="IPR046522">
    <property type="entry name" value="DUF6699"/>
</dbReference>
<feature type="compositionally biased region" description="Acidic residues" evidence="1">
    <location>
        <begin position="282"/>
        <end position="298"/>
    </location>
</feature>
<dbReference type="EMBL" id="AACS02000009">
    <property type="protein sequence ID" value="EAU89876.1"/>
    <property type="molecule type" value="Genomic_DNA"/>
</dbReference>
<evidence type="ECO:0000259" key="2">
    <source>
        <dbReference type="Pfam" id="PF20415"/>
    </source>
</evidence>
<feature type="region of interest" description="Disordered" evidence="1">
    <location>
        <begin position="1"/>
        <end position="46"/>
    </location>
</feature>
<dbReference type="GeneID" id="6008459"/>
<dbReference type="OMA" id="HRAPIMY"/>
<accession>A8NAX5</accession>
<evidence type="ECO:0000313" key="4">
    <source>
        <dbReference type="Proteomes" id="UP000001861"/>
    </source>
</evidence>
<keyword evidence="4" id="KW-1185">Reference proteome</keyword>
<feature type="domain" description="DUF6699" evidence="2">
    <location>
        <begin position="193"/>
        <end position="385"/>
    </location>
</feature>
<dbReference type="VEuPathDB" id="FungiDB:CC1G_07028"/>
<dbReference type="RefSeq" id="XP_001831977.1">
    <property type="nucleotide sequence ID" value="XM_001831925.1"/>
</dbReference>
<dbReference type="OrthoDB" id="3242468at2759"/>
<dbReference type="AlphaFoldDB" id="A8NAX5"/>
<sequence length="421" mass="45772">MGYLRKMFLGHSVFNSQSKNTPPSSPEKNKKLPAEPAKPTFSPTQPPFFNFSPGYYSPGFSPGYPYVSSCNSSPAGSPMISWNESKAQSNECYFTYKKPEVPTIHSHSIYPSRPPLSRDSSFSSLSSVSSDSSVFSEDCSTPPVPKNPTNASEISLAVKSKCRVSFSNPTKQIPVFMHPLFALSSPSLQRAPINYDAAVAPSNANILDFVGDKIPVSTLLEPATEPPIRGKLVLEAEDLPWTIVVHASGNACGPGAMLKPSPHSSPTTTRATAVPKHKFYIDEDEDSDYDDDDDDDVDSATVEQGSSDAVVSNLDVLCAVHTSLGTPITQKEWESLGNDSPDQRRVARAYRKRCKDTGDSLNDGVKRIDFLKQKTCMVGVASKKKDVEECERYASDMLGRGDEIPVVGKILFGEVQAAEEK</sequence>
<reference evidence="3 4" key="1">
    <citation type="journal article" date="2010" name="Proc. Natl. Acad. Sci. U.S.A.">
        <title>Insights into evolution of multicellular fungi from the assembled chromosomes of the mushroom Coprinopsis cinerea (Coprinus cinereus).</title>
        <authorList>
            <person name="Stajich J.E."/>
            <person name="Wilke S.K."/>
            <person name="Ahren D."/>
            <person name="Au C.H."/>
            <person name="Birren B.W."/>
            <person name="Borodovsky M."/>
            <person name="Burns C."/>
            <person name="Canback B."/>
            <person name="Casselton L.A."/>
            <person name="Cheng C.K."/>
            <person name="Deng J."/>
            <person name="Dietrich F.S."/>
            <person name="Fargo D.C."/>
            <person name="Farman M.L."/>
            <person name="Gathman A.C."/>
            <person name="Goldberg J."/>
            <person name="Guigo R."/>
            <person name="Hoegger P.J."/>
            <person name="Hooker J.B."/>
            <person name="Huggins A."/>
            <person name="James T.Y."/>
            <person name="Kamada T."/>
            <person name="Kilaru S."/>
            <person name="Kodira C."/>
            <person name="Kues U."/>
            <person name="Kupfer D."/>
            <person name="Kwan H.S."/>
            <person name="Lomsadze A."/>
            <person name="Li W."/>
            <person name="Lilly W.W."/>
            <person name="Ma L.J."/>
            <person name="Mackey A.J."/>
            <person name="Manning G."/>
            <person name="Martin F."/>
            <person name="Muraguchi H."/>
            <person name="Natvig D.O."/>
            <person name="Palmerini H."/>
            <person name="Ramesh M.A."/>
            <person name="Rehmeyer C.J."/>
            <person name="Roe B.A."/>
            <person name="Shenoy N."/>
            <person name="Stanke M."/>
            <person name="Ter-Hovhannisyan V."/>
            <person name="Tunlid A."/>
            <person name="Velagapudi R."/>
            <person name="Vision T.J."/>
            <person name="Zeng Q."/>
            <person name="Zolan M.E."/>
            <person name="Pukkila P.J."/>
        </authorList>
    </citation>
    <scope>NUCLEOTIDE SEQUENCE [LARGE SCALE GENOMIC DNA]</scope>
    <source>
        <strain evidence="4">Okayama-7 / 130 / ATCC MYA-4618 / FGSC 9003</strain>
    </source>
</reference>
<dbReference type="InParanoid" id="A8NAX5"/>
<dbReference type="Pfam" id="PF20415">
    <property type="entry name" value="DUF6699"/>
    <property type="match status" value="1"/>
</dbReference>
<protein>
    <recommendedName>
        <fullName evidence="2">DUF6699 domain-containing protein</fullName>
    </recommendedName>
</protein>
<feature type="compositionally biased region" description="Polar residues" evidence="1">
    <location>
        <begin position="262"/>
        <end position="271"/>
    </location>
</feature>
<gene>
    <name evidence="3" type="ORF">CC1G_07028</name>
</gene>
<evidence type="ECO:0000313" key="3">
    <source>
        <dbReference type="EMBL" id="EAU89876.1"/>
    </source>
</evidence>
<evidence type="ECO:0000256" key="1">
    <source>
        <dbReference type="SAM" id="MobiDB-lite"/>
    </source>
</evidence>